<evidence type="ECO:0000256" key="1">
    <source>
        <dbReference type="SAM" id="MobiDB-lite"/>
    </source>
</evidence>
<gene>
    <name evidence="2" type="ORF">VC83_05981</name>
</gene>
<dbReference type="Proteomes" id="UP000077154">
    <property type="component" value="Unassembled WGS sequence"/>
</dbReference>
<feature type="compositionally biased region" description="Low complexity" evidence="1">
    <location>
        <begin position="34"/>
        <end position="51"/>
    </location>
</feature>
<dbReference type="RefSeq" id="XP_024322288.1">
    <property type="nucleotide sequence ID" value="XM_024469588.1"/>
</dbReference>
<feature type="compositionally biased region" description="Basic residues" evidence="1">
    <location>
        <begin position="112"/>
        <end position="123"/>
    </location>
</feature>
<feature type="compositionally biased region" description="Low complexity" evidence="1">
    <location>
        <begin position="204"/>
        <end position="215"/>
    </location>
</feature>
<dbReference type="GeneID" id="36289043"/>
<feature type="compositionally biased region" description="Low complexity" evidence="1">
    <location>
        <begin position="102"/>
        <end position="111"/>
    </location>
</feature>
<feature type="compositionally biased region" description="Basic residues" evidence="1">
    <location>
        <begin position="190"/>
        <end position="199"/>
    </location>
</feature>
<dbReference type="EMBL" id="KV441401">
    <property type="protein sequence ID" value="OAF56997.1"/>
    <property type="molecule type" value="Genomic_DNA"/>
</dbReference>
<dbReference type="AlphaFoldDB" id="A0A177A4E2"/>
<evidence type="ECO:0000313" key="2">
    <source>
        <dbReference type="EMBL" id="OAF56997.1"/>
    </source>
</evidence>
<proteinExistence type="predicted"/>
<name>A0A177A4E2_9PEZI</name>
<reference evidence="2" key="1">
    <citation type="submission" date="2016-03" db="EMBL/GenBank/DDBJ databases">
        <title>Updated assembly of Pseudogymnoascus destructans, the fungus causing white-nose syndrome of bats.</title>
        <authorList>
            <person name="Palmer J.M."/>
            <person name="Drees K.P."/>
            <person name="Foster J.T."/>
            <person name="Lindner D.L."/>
        </authorList>
    </citation>
    <scope>NUCLEOTIDE SEQUENCE [LARGE SCALE GENOMIC DNA]</scope>
    <source>
        <strain evidence="2">20631-21</strain>
    </source>
</reference>
<accession>A0A177A4E2</accession>
<feature type="region of interest" description="Disordered" evidence="1">
    <location>
        <begin position="190"/>
        <end position="218"/>
    </location>
</feature>
<protein>
    <submittedName>
        <fullName evidence="2">Uncharacterized protein</fullName>
    </submittedName>
</protein>
<sequence>MFRLRTNPPAPPDGFGHPVVLPRLSPAARSKRWSPLPSAPSSSSSSAFSSSKQLYSLPRATPQQLRRAHQPQKLNSLAPTPSWTSTSRKRRCTSARSRQRESSSNCSSTLRGGRRSGTQRRRGVSTPTTWITFAFSPRAIWRSVRVWRVKSPCCIRQWADSRLSCCTPAPVRCSSREEREVLASRCNFRPHQRPSRRRGLLQMNPPSNNHPAPSSYTSDPVIDSAVVCPNRDSSRSFLTRSHSRPNSRRLRHQSRCVSRIVRGAWLLSAVAPSIANASGGDRILTQTRSSWGLCFAPFFKGCTRGVE</sequence>
<feature type="compositionally biased region" description="Polar residues" evidence="1">
    <location>
        <begin position="72"/>
        <end position="86"/>
    </location>
</feature>
<feature type="region of interest" description="Disordered" evidence="1">
    <location>
        <begin position="1"/>
        <end position="125"/>
    </location>
</feature>
<organism evidence="2">
    <name type="scientific">Pseudogymnoascus destructans</name>
    <dbReference type="NCBI Taxonomy" id="655981"/>
    <lineage>
        <taxon>Eukaryota</taxon>
        <taxon>Fungi</taxon>
        <taxon>Dikarya</taxon>
        <taxon>Ascomycota</taxon>
        <taxon>Pezizomycotina</taxon>
        <taxon>Leotiomycetes</taxon>
        <taxon>Thelebolales</taxon>
        <taxon>Thelebolaceae</taxon>
        <taxon>Pseudogymnoascus</taxon>
    </lineage>
</organism>